<keyword evidence="10" id="KW-1185">Reference proteome</keyword>
<accession>A0A4E0REF5</accession>
<gene>
    <name evidence="9" type="ORF">D915_008909</name>
</gene>
<dbReference type="PANTHER" id="PTHR13036:SF0">
    <property type="entry name" value="CHITOBIOSYLDIPHOSPHODOLICHOL BETA-MANNOSYLTRANSFERASE"/>
    <property type="match status" value="1"/>
</dbReference>
<name>A0A4E0REF5_FASHE</name>
<comment type="caution">
    <text evidence="9">The sequence shown here is derived from an EMBL/GenBank/DDBJ whole genome shotgun (WGS) entry which is preliminary data.</text>
</comment>
<keyword evidence="5" id="KW-0812">Transmembrane</keyword>
<keyword evidence="7" id="KW-1133">Transmembrane helix</keyword>
<evidence type="ECO:0000256" key="3">
    <source>
        <dbReference type="ARBA" id="ARBA00022676"/>
    </source>
</evidence>
<sequence>MLQTSVHVIVLGDVTRSPRILSQACYLANEGYTVTVSGYDASLSVAAKTKNINALDLVNIPDLKKYLFLSSLSLIVKNLLRWNINAIVYYDRAPDDFASTPVDAAHELFTRLKTEYPALSDQVGSTRRTRFTEVITLPADCGGQITQWRTDRPALVLSSCSWTPDDDFTMMIEALDKYNERAGKSESELPHVVFAVTGRGPLKSYYEQLIREKCWTHVEVIMPWLTPEDYPVFLGCADLGISLHRSSSGLDLPMKVVDLMGVEVPVLALNYETLHELLPEHKFGDHFLTATELCNQLCDLLKPNQPKSVRKPLVVDRFDAIGSTKLRMYRDALSKYNRNTPRGLKYWKKVGAPPIYRALKSSL</sequence>
<evidence type="ECO:0000256" key="4">
    <source>
        <dbReference type="ARBA" id="ARBA00022679"/>
    </source>
</evidence>
<protein>
    <submittedName>
        <fullName evidence="9">Chitobiosyldiphosphodolichol beta-mannosyltransferase</fullName>
    </submittedName>
</protein>
<dbReference type="GO" id="GO:0005789">
    <property type="term" value="C:endoplasmic reticulum membrane"/>
    <property type="evidence" value="ECO:0007669"/>
    <property type="project" value="UniProtKB-SubCell"/>
</dbReference>
<dbReference type="EMBL" id="JXXN02005054">
    <property type="protein sequence ID" value="THD20158.1"/>
    <property type="molecule type" value="Genomic_DNA"/>
</dbReference>
<organism evidence="9 10">
    <name type="scientific">Fasciola hepatica</name>
    <name type="common">Liver fluke</name>
    <dbReference type="NCBI Taxonomy" id="6192"/>
    <lineage>
        <taxon>Eukaryota</taxon>
        <taxon>Metazoa</taxon>
        <taxon>Spiralia</taxon>
        <taxon>Lophotrochozoa</taxon>
        <taxon>Platyhelminthes</taxon>
        <taxon>Trematoda</taxon>
        <taxon>Digenea</taxon>
        <taxon>Plagiorchiida</taxon>
        <taxon>Echinostomata</taxon>
        <taxon>Echinostomatoidea</taxon>
        <taxon>Fasciolidae</taxon>
        <taxon>Fasciola</taxon>
    </lineage>
</organism>
<comment type="subcellular location">
    <subcellularLocation>
        <location evidence="1">Endoplasmic reticulum membrane</location>
        <topology evidence="1">Single-pass membrane protein</topology>
    </subcellularLocation>
</comment>
<keyword evidence="3" id="KW-0328">Glycosyltransferase</keyword>
<keyword evidence="4" id="KW-0808">Transferase</keyword>
<evidence type="ECO:0000256" key="7">
    <source>
        <dbReference type="ARBA" id="ARBA00022989"/>
    </source>
</evidence>
<dbReference type="Proteomes" id="UP000230066">
    <property type="component" value="Unassembled WGS sequence"/>
</dbReference>
<evidence type="ECO:0000256" key="6">
    <source>
        <dbReference type="ARBA" id="ARBA00022824"/>
    </source>
</evidence>
<proteinExistence type="predicted"/>
<evidence type="ECO:0000256" key="1">
    <source>
        <dbReference type="ARBA" id="ARBA00004389"/>
    </source>
</evidence>
<evidence type="ECO:0000256" key="8">
    <source>
        <dbReference type="ARBA" id="ARBA00023136"/>
    </source>
</evidence>
<evidence type="ECO:0000256" key="2">
    <source>
        <dbReference type="ARBA" id="ARBA00004922"/>
    </source>
</evidence>
<reference evidence="9" key="1">
    <citation type="submission" date="2019-03" db="EMBL/GenBank/DDBJ databases">
        <title>Improved annotation for the trematode Fasciola hepatica.</title>
        <authorList>
            <person name="Choi Y.-J."/>
            <person name="Martin J."/>
            <person name="Mitreva M."/>
        </authorList>
    </citation>
    <scope>NUCLEOTIDE SEQUENCE [LARGE SCALE GENOMIC DNA]</scope>
</reference>
<keyword evidence="8" id="KW-0472">Membrane</keyword>
<evidence type="ECO:0000313" key="10">
    <source>
        <dbReference type="Proteomes" id="UP000230066"/>
    </source>
</evidence>
<dbReference type="PANTHER" id="PTHR13036">
    <property type="entry name" value="BETA1,4 MANNOSYLTRANSFERASE"/>
    <property type="match status" value="1"/>
</dbReference>
<evidence type="ECO:0000313" key="9">
    <source>
        <dbReference type="EMBL" id="THD20158.1"/>
    </source>
</evidence>
<dbReference type="Gene3D" id="3.40.50.2000">
    <property type="entry name" value="Glycogen Phosphorylase B"/>
    <property type="match status" value="1"/>
</dbReference>
<comment type="pathway">
    <text evidence="2">Protein modification; protein glycosylation.</text>
</comment>
<dbReference type="AlphaFoldDB" id="A0A4E0REF5"/>
<dbReference type="InterPro" id="IPR026051">
    <property type="entry name" value="ALG1-like"/>
</dbReference>
<dbReference type="GO" id="GO:0000030">
    <property type="term" value="F:mannosyltransferase activity"/>
    <property type="evidence" value="ECO:0007669"/>
    <property type="project" value="InterPro"/>
</dbReference>
<dbReference type="SUPFAM" id="SSF53756">
    <property type="entry name" value="UDP-Glycosyltransferase/glycogen phosphorylase"/>
    <property type="match status" value="1"/>
</dbReference>
<evidence type="ECO:0000256" key="5">
    <source>
        <dbReference type="ARBA" id="ARBA00022692"/>
    </source>
</evidence>
<keyword evidence="6" id="KW-0256">Endoplasmic reticulum</keyword>